<evidence type="ECO:0000256" key="3">
    <source>
        <dbReference type="ARBA" id="ARBA00022801"/>
    </source>
</evidence>
<dbReference type="STRING" id="515897.SAMN05421849_1261"/>
<dbReference type="Proteomes" id="UP000192455">
    <property type="component" value="Unassembled WGS sequence"/>
</dbReference>
<proteinExistence type="inferred from homology"/>
<keyword evidence="10" id="KW-1185">Reference proteome</keyword>
<evidence type="ECO:0000256" key="6">
    <source>
        <dbReference type="RuleBase" id="RU003983"/>
    </source>
</evidence>
<organism evidence="9 10">
    <name type="scientific">Pontibaca methylaminivorans</name>
    <dbReference type="NCBI Taxonomy" id="515897"/>
    <lineage>
        <taxon>Bacteria</taxon>
        <taxon>Pseudomonadati</taxon>
        <taxon>Pseudomonadota</taxon>
        <taxon>Alphaproteobacteria</taxon>
        <taxon>Rhodobacterales</taxon>
        <taxon>Roseobacteraceae</taxon>
        <taxon>Pontibaca</taxon>
    </lineage>
</organism>
<keyword evidence="1 6" id="KW-0645">Protease</keyword>
<name>A0A1R3WQP0_9RHOB</name>
<keyword evidence="4 6" id="KW-0862">Zinc</keyword>
<sequence length="240" mass="25732">MRLTGVLAAMVAVLALAGCDIDMATAPPVPAPGSAAQPRLPTPEQAARNFSTVVERVRPVAEQECRRRSPDLNCNFVIRVDPDPRQPPNAYQSRATDGRPVLTFTVAMVGDVANEDELAFVMGHEAAHHISHHLDRQQVNASLGAEIFGGLASLTGGGSQAVETAARLGAGIGARSYSKDFELEADRLGTIITWRAGYDPLVGAEYFSRISDPGDRFLGTHPPNSARVDIVRRTVADLRR</sequence>
<dbReference type="GO" id="GO:0016020">
    <property type="term" value="C:membrane"/>
    <property type="evidence" value="ECO:0007669"/>
    <property type="project" value="TreeGrafter"/>
</dbReference>
<feature type="chain" id="PRO_5013204174" evidence="7">
    <location>
        <begin position="18"/>
        <end position="240"/>
    </location>
</feature>
<dbReference type="GO" id="GO:0051603">
    <property type="term" value="P:proteolysis involved in protein catabolic process"/>
    <property type="evidence" value="ECO:0007669"/>
    <property type="project" value="TreeGrafter"/>
</dbReference>
<dbReference type="PANTHER" id="PTHR22726">
    <property type="entry name" value="METALLOENDOPEPTIDASE OMA1"/>
    <property type="match status" value="1"/>
</dbReference>
<dbReference type="PANTHER" id="PTHR22726:SF1">
    <property type="entry name" value="METALLOENDOPEPTIDASE OMA1, MITOCHONDRIAL"/>
    <property type="match status" value="1"/>
</dbReference>
<keyword evidence="5 6" id="KW-0482">Metalloprotease</keyword>
<keyword evidence="3 6" id="KW-0378">Hydrolase</keyword>
<dbReference type="GO" id="GO:0004222">
    <property type="term" value="F:metalloendopeptidase activity"/>
    <property type="evidence" value="ECO:0007669"/>
    <property type="project" value="InterPro"/>
</dbReference>
<comment type="cofactor">
    <cofactor evidence="6">
        <name>Zn(2+)</name>
        <dbReference type="ChEBI" id="CHEBI:29105"/>
    </cofactor>
    <text evidence="6">Binds 1 zinc ion per subunit.</text>
</comment>
<evidence type="ECO:0000256" key="1">
    <source>
        <dbReference type="ARBA" id="ARBA00022670"/>
    </source>
</evidence>
<evidence type="ECO:0000256" key="7">
    <source>
        <dbReference type="SAM" id="SignalP"/>
    </source>
</evidence>
<evidence type="ECO:0000259" key="8">
    <source>
        <dbReference type="Pfam" id="PF01435"/>
    </source>
</evidence>
<protein>
    <submittedName>
        <fullName evidence="9">Peptidase family M48</fullName>
    </submittedName>
</protein>
<dbReference type="RefSeq" id="WP_076648721.1">
    <property type="nucleotide sequence ID" value="NZ_FTPS01000001.1"/>
</dbReference>
<dbReference type="GO" id="GO:0046872">
    <property type="term" value="F:metal ion binding"/>
    <property type="evidence" value="ECO:0007669"/>
    <property type="project" value="UniProtKB-KW"/>
</dbReference>
<feature type="signal peptide" evidence="7">
    <location>
        <begin position="1"/>
        <end position="17"/>
    </location>
</feature>
<evidence type="ECO:0000256" key="5">
    <source>
        <dbReference type="ARBA" id="ARBA00023049"/>
    </source>
</evidence>
<feature type="domain" description="Peptidase M48" evidence="8">
    <location>
        <begin position="83"/>
        <end position="233"/>
    </location>
</feature>
<evidence type="ECO:0000313" key="10">
    <source>
        <dbReference type="Proteomes" id="UP000192455"/>
    </source>
</evidence>
<accession>A0A1R3WQP0</accession>
<dbReference type="Gene3D" id="3.30.2010.10">
    <property type="entry name" value="Metalloproteases ('zincins'), catalytic domain"/>
    <property type="match status" value="1"/>
</dbReference>
<dbReference type="OrthoDB" id="7338723at2"/>
<comment type="similarity">
    <text evidence="6">Belongs to the peptidase M48 family.</text>
</comment>
<evidence type="ECO:0000256" key="2">
    <source>
        <dbReference type="ARBA" id="ARBA00022723"/>
    </source>
</evidence>
<dbReference type="InterPro" id="IPR051156">
    <property type="entry name" value="Mito/Outer_Membr_Metalloprot"/>
</dbReference>
<dbReference type="Pfam" id="PF01435">
    <property type="entry name" value="Peptidase_M48"/>
    <property type="match status" value="1"/>
</dbReference>
<evidence type="ECO:0000313" key="9">
    <source>
        <dbReference type="EMBL" id="SIT80148.1"/>
    </source>
</evidence>
<gene>
    <name evidence="9" type="ORF">SAMN05421849_1261</name>
</gene>
<dbReference type="EMBL" id="FTPS01000001">
    <property type="protein sequence ID" value="SIT80148.1"/>
    <property type="molecule type" value="Genomic_DNA"/>
</dbReference>
<reference evidence="9 10" key="1">
    <citation type="submission" date="2017-01" db="EMBL/GenBank/DDBJ databases">
        <authorList>
            <person name="Mah S.A."/>
            <person name="Swanson W.J."/>
            <person name="Moy G.W."/>
            <person name="Vacquier V.D."/>
        </authorList>
    </citation>
    <scope>NUCLEOTIDE SEQUENCE [LARGE SCALE GENOMIC DNA]</scope>
    <source>
        <strain evidence="9 10">DSM 21219</strain>
    </source>
</reference>
<keyword evidence="2" id="KW-0479">Metal-binding</keyword>
<keyword evidence="7" id="KW-0732">Signal</keyword>
<dbReference type="AlphaFoldDB" id="A0A1R3WQP0"/>
<dbReference type="PROSITE" id="PS51257">
    <property type="entry name" value="PROKAR_LIPOPROTEIN"/>
    <property type="match status" value="1"/>
</dbReference>
<dbReference type="InterPro" id="IPR001915">
    <property type="entry name" value="Peptidase_M48"/>
</dbReference>
<evidence type="ECO:0000256" key="4">
    <source>
        <dbReference type="ARBA" id="ARBA00022833"/>
    </source>
</evidence>